<dbReference type="InterPro" id="IPR041380">
    <property type="entry name" value="Acetyltransf_17"/>
</dbReference>
<gene>
    <name evidence="2" type="ORF">J40TS1_46490</name>
</gene>
<dbReference type="InterPro" id="IPR051554">
    <property type="entry name" value="Acetyltransferase_Eis"/>
</dbReference>
<dbReference type="InterPro" id="IPR036527">
    <property type="entry name" value="SCP2_sterol-bd_dom_sf"/>
</dbReference>
<dbReference type="Gene3D" id="3.30.1050.10">
    <property type="entry name" value="SCP2 sterol-binding domain"/>
    <property type="match status" value="1"/>
</dbReference>
<dbReference type="GO" id="GO:0030649">
    <property type="term" value="P:aminoglycoside antibiotic catabolic process"/>
    <property type="evidence" value="ECO:0007669"/>
    <property type="project" value="TreeGrafter"/>
</dbReference>
<dbReference type="SUPFAM" id="SSF55729">
    <property type="entry name" value="Acyl-CoA N-acyltransferases (Nat)"/>
    <property type="match status" value="1"/>
</dbReference>
<dbReference type="Gene3D" id="3.40.630.30">
    <property type="match status" value="2"/>
</dbReference>
<dbReference type="PANTHER" id="PTHR37817:SF1">
    <property type="entry name" value="N-ACETYLTRANSFERASE EIS"/>
    <property type="match status" value="1"/>
</dbReference>
<dbReference type="GO" id="GO:0034069">
    <property type="term" value="F:aminoglycoside N-acetyltransferase activity"/>
    <property type="evidence" value="ECO:0007669"/>
    <property type="project" value="TreeGrafter"/>
</dbReference>
<reference evidence="2" key="1">
    <citation type="submission" date="2021-03" db="EMBL/GenBank/DDBJ databases">
        <title>Antimicrobial resistance genes in bacteria isolated from Japanese honey, and their potential for conferring macrolide and lincosamide resistance in the American foulbrood pathogen Paenibacillus larvae.</title>
        <authorList>
            <person name="Okamoto M."/>
            <person name="Kumagai M."/>
            <person name="Kanamori H."/>
            <person name="Takamatsu D."/>
        </authorList>
    </citation>
    <scope>NUCLEOTIDE SEQUENCE</scope>
    <source>
        <strain evidence="2">J40TS1</strain>
    </source>
</reference>
<name>A0A919YQU7_9BACL</name>
<accession>A0A919YQU7</accession>
<comment type="caution">
    <text evidence="2">The sequence shown here is derived from an EMBL/GenBank/DDBJ whole genome shotgun (WGS) entry which is preliminary data.</text>
</comment>
<sequence length="399" mass="46201">MNTVIKPLASEHFEQSMELSSFAFQYSLTPEQLEERRKTFLRDGQMVLGVMKGNELCAQATLLDLYVYIAGKPFSMGGIAGVSTWPEHRRHGYVAKLLSELLVRMKEKQQAISMLHPFSFAFYRKFGWESFIEYKSYEIGSEQLSAILRGQQRNEQAGTVYRIADWQPLQHIYDQYAKQYNGMLQRSENWWKDRVAKQNAVYSVYEDEQGQLQGYLIYEAVNRQMNIHEFVALSYEAEQGLLRFIAQHDSMVEQVKWKAPVNDQFIFGLDNPRIKHDITPYFMARIVDVAAFIAQYSFTPAPAHETEQYRIKVVDEHAAWNNGIFELCIASDGSATIKQEDQFAQANITISVGALTAWLLNYQTWDTLVRFGKAEGDQLTMKRLQNRINAQTTYLTDFF</sequence>
<dbReference type="Proteomes" id="UP000683139">
    <property type="component" value="Unassembled WGS sequence"/>
</dbReference>
<dbReference type="AlphaFoldDB" id="A0A919YQU7"/>
<protein>
    <submittedName>
        <fullName evidence="2">Acetyltransferase</fullName>
    </submittedName>
</protein>
<feature type="domain" description="N-acetyltransferase" evidence="1">
    <location>
        <begin position="3"/>
        <end position="154"/>
    </location>
</feature>
<dbReference type="RefSeq" id="WP_213519668.1">
    <property type="nucleotide sequence ID" value="NZ_BOSE01000012.1"/>
</dbReference>
<dbReference type="Pfam" id="PF13527">
    <property type="entry name" value="Acetyltransf_9"/>
    <property type="match status" value="1"/>
</dbReference>
<evidence type="ECO:0000313" key="2">
    <source>
        <dbReference type="EMBL" id="GIP19007.1"/>
    </source>
</evidence>
<dbReference type="PROSITE" id="PS51186">
    <property type="entry name" value="GNAT"/>
    <property type="match status" value="1"/>
</dbReference>
<dbReference type="InterPro" id="IPR016181">
    <property type="entry name" value="Acyl_CoA_acyltransferase"/>
</dbReference>
<organism evidence="2 3">
    <name type="scientific">Paenibacillus montaniterrae</name>
    <dbReference type="NCBI Taxonomy" id="429341"/>
    <lineage>
        <taxon>Bacteria</taxon>
        <taxon>Bacillati</taxon>
        <taxon>Bacillota</taxon>
        <taxon>Bacilli</taxon>
        <taxon>Bacillales</taxon>
        <taxon>Paenibacillaceae</taxon>
        <taxon>Paenibacillus</taxon>
    </lineage>
</organism>
<dbReference type="PANTHER" id="PTHR37817">
    <property type="entry name" value="N-ACETYLTRANSFERASE EIS"/>
    <property type="match status" value="1"/>
</dbReference>
<evidence type="ECO:0000313" key="3">
    <source>
        <dbReference type="Proteomes" id="UP000683139"/>
    </source>
</evidence>
<dbReference type="Pfam" id="PF17668">
    <property type="entry name" value="Acetyltransf_17"/>
    <property type="match status" value="1"/>
</dbReference>
<dbReference type="SUPFAM" id="SSF55718">
    <property type="entry name" value="SCP-like"/>
    <property type="match status" value="1"/>
</dbReference>
<keyword evidence="3" id="KW-1185">Reference proteome</keyword>
<dbReference type="Pfam" id="PF13530">
    <property type="entry name" value="SCP2_2"/>
    <property type="match status" value="1"/>
</dbReference>
<evidence type="ECO:0000259" key="1">
    <source>
        <dbReference type="PROSITE" id="PS51186"/>
    </source>
</evidence>
<dbReference type="InterPro" id="IPR025559">
    <property type="entry name" value="Eis_dom"/>
</dbReference>
<dbReference type="EMBL" id="BOSE01000012">
    <property type="protein sequence ID" value="GIP19007.1"/>
    <property type="molecule type" value="Genomic_DNA"/>
</dbReference>
<dbReference type="InterPro" id="IPR000182">
    <property type="entry name" value="GNAT_dom"/>
</dbReference>
<proteinExistence type="predicted"/>